<dbReference type="Gene3D" id="3.20.20.80">
    <property type="entry name" value="Glycosidases"/>
    <property type="match status" value="1"/>
</dbReference>
<dbReference type="EMBL" id="JAVDVQ010000004">
    <property type="protein sequence ID" value="MDR7082010.1"/>
    <property type="molecule type" value="Genomic_DNA"/>
</dbReference>
<keyword evidence="2" id="KW-1185">Reference proteome</keyword>
<gene>
    <name evidence="1" type="ORF">J2X01_001295</name>
</gene>
<evidence type="ECO:0008006" key="3">
    <source>
        <dbReference type="Google" id="ProtNLM"/>
    </source>
</evidence>
<reference evidence="1 2" key="1">
    <citation type="submission" date="2023-07" db="EMBL/GenBank/DDBJ databases">
        <title>Sorghum-associated microbial communities from plants grown in Nebraska, USA.</title>
        <authorList>
            <person name="Schachtman D."/>
        </authorList>
    </citation>
    <scope>NUCLEOTIDE SEQUENCE [LARGE SCALE GENOMIC DNA]</scope>
    <source>
        <strain evidence="1 2">BE167</strain>
    </source>
</reference>
<dbReference type="RefSeq" id="WP_310051949.1">
    <property type="nucleotide sequence ID" value="NZ_JAVDVQ010000004.1"/>
</dbReference>
<organism evidence="1 2">
    <name type="scientific">Arthrobacter ginsengisoli</name>
    <dbReference type="NCBI Taxonomy" id="1356565"/>
    <lineage>
        <taxon>Bacteria</taxon>
        <taxon>Bacillati</taxon>
        <taxon>Actinomycetota</taxon>
        <taxon>Actinomycetes</taxon>
        <taxon>Micrococcales</taxon>
        <taxon>Micrococcaceae</taxon>
        <taxon>Arthrobacter</taxon>
    </lineage>
</organism>
<name>A0ABU1UA22_9MICC</name>
<protein>
    <recommendedName>
        <fullName evidence="3">Glycoside hydrolase family 42 N-terminal domain-containing protein</fullName>
    </recommendedName>
</protein>
<sequence length="368" mass="38915">MWLESVLEPGDIEMDKRVGLNTYVNLTANSNTALLRPAGVHAVTSEPSAWSSGLVLADEPDMWAGPGSSVWTGKWPGQGEVCNPAGTPCGYSVQRTLSAAIADGTLKYANYGKGVSFWESDEQASVFVNEFQDVVSVDNYWFTDPNICGQGEGGGRLGGGRNLTDQECRLAANYGWTVDRVRSLIRPAGNKPVWAFVEVGHPAGEAEAPTITGPQLRGAVWSSLIHGARGIVYFNHSFGGPCQSFHILREPCGDEIRPWVTAVNRQITGLAPVLNAPFLDGALAHAAGVDAAVKVHGDALYVLAGSAQANRQAAEFTLGCLPASAVTATVLDEDRTVAISNGTFRDTFEDGNAVHLYRIDGAAAACAP</sequence>
<evidence type="ECO:0000313" key="1">
    <source>
        <dbReference type="EMBL" id="MDR7082010.1"/>
    </source>
</evidence>
<dbReference type="Proteomes" id="UP001252243">
    <property type="component" value="Unassembled WGS sequence"/>
</dbReference>
<accession>A0ABU1UA22</accession>
<comment type="caution">
    <text evidence="1">The sequence shown here is derived from an EMBL/GenBank/DDBJ whole genome shotgun (WGS) entry which is preliminary data.</text>
</comment>
<evidence type="ECO:0000313" key="2">
    <source>
        <dbReference type="Proteomes" id="UP001252243"/>
    </source>
</evidence>
<proteinExistence type="predicted"/>